<dbReference type="Proteomes" id="UP001156484">
    <property type="component" value="Chromosome"/>
</dbReference>
<dbReference type="EMBL" id="CP107551">
    <property type="protein sequence ID" value="UYP19889.1"/>
    <property type="molecule type" value="Genomic_DNA"/>
</dbReference>
<gene>
    <name evidence="1" type="ORF">OED52_04840</name>
</gene>
<name>A0ACD4DIK3_9NOCA</name>
<proteinExistence type="predicted"/>
<reference evidence="1" key="1">
    <citation type="submission" date="2022-10" db="EMBL/GenBank/DDBJ databases">
        <title>Rhodococcus ferula Z13 complete genome.</title>
        <authorList>
            <person name="Long X."/>
            <person name="Zang M."/>
        </authorList>
    </citation>
    <scope>NUCLEOTIDE SEQUENCE</scope>
    <source>
        <strain evidence="1">Z13</strain>
    </source>
</reference>
<evidence type="ECO:0000313" key="2">
    <source>
        <dbReference type="Proteomes" id="UP001156484"/>
    </source>
</evidence>
<sequence>MSVPDSRRAGAPHWRSLSSALSRPRLTSCLDRRAPLTVLNAPPGFGKRTLVAGWLHHGGAPEHTIVWVPPVPGSGALWECVLDVLGEHPAVEPTTGSDTFDRIVRTFEGVDGPSLLVLSGVPASAGTVLPDVLGLLDRCPRLDVVVCLPGTDVDLSEVVVRGIDHVYIPASDLAFTVDETTALLQDSRVERSESECAALCRALGGVPVLISAAATLARNLPQRLVDGRGRPAAPLEHLVQRYVEKRLDELDDAHRRFALSVAAAHSVTAAEATELTGVDDAAAALSALAAAGLVAGSPFDSPRTWRWPDAVRTCVLEIARRARPGHVETLLSGLARAHHRAGDPAVASIYAAEAGDWTTALEIVEECWAQMVDNSFDVLVKVLRQIPDEELEAHPSVLAGRALFTQMLDEHTVLHSSLPTDPAELAELGRTAGAAQTLYVATVQTLALRTAGEFAEAARLTRLLEPLVRSILEHHPEDIRPQLPLLRVQWGITLQLAGLLTESTPAFQRAYRGANAEKIAFAVQNAAGSSALDWAVVGDDPRAREWLRLEREAEPTEGHWGEMVRVSGRAAAVLVHLDELDLDAAAHRLDELGVPRLSEELWGFVGYCRAYYDLTTGAAYDGLTALHRLIASHRDRHEHGAFSRVLLTAAEVDLQLALGNGNLAGAIAGEGPSDHPLVAVTAARVEAFTGRPDVALEKLRRVSWIDCGYPRAHLEALLVAAQAHLDLEEGGDAVRDWQRACALAASLGNRRAFTLVAPELADRLVALGGSPIPGGPVKSVFAEPVRRVELSRRETDVLRLLADGSTHADIAKTLFVSPNTVKTQLRSIYRKLGVHTRVEAVGRARELRLLPVRPPS</sequence>
<accession>A0ACD4DIK3</accession>
<organism evidence="1 2">
    <name type="scientific">Rhodococcus sacchari</name>
    <dbReference type="NCBI Taxonomy" id="2962047"/>
    <lineage>
        <taxon>Bacteria</taxon>
        <taxon>Bacillati</taxon>
        <taxon>Actinomycetota</taxon>
        <taxon>Actinomycetes</taxon>
        <taxon>Mycobacteriales</taxon>
        <taxon>Nocardiaceae</taxon>
        <taxon>Rhodococcus</taxon>
    </lineage>
</organism>
<evidence type="ECO:0000313" key="1">
    <source>
        <dbReference type="EMBL" id="UYP19889.1"/>
    </source>
</evidence>
<keyword evidence="2" id="KW-1185">Reference proteome</keyword>
<protein>
    <submittedName>
        <fullName evidence="1">LuxR C-terminal-related transcriptional regulator</fullName>
    </submittedName>
</protein>